<feature type="region of interest" description="Disordered" evidence="1">
    <location>
        <begin position="145"/>
        <end position="170"/>
    </location>
</feature>
<dbReference type="EMBL" id="FNPB01000002">
    <property type="protein sequence ID" value="SDX78079.1"/>
    <property type="molecule type" value="Genomic_DNA"/>
</dbReference>
<keyword evidence="3" id="KW-1185">Reference proteome</keyword>
<dbReference type="SUPFAM" id="SSF89392">
    <property type="entry name" value="Prokaryotic lipoproteins and lipoprotein localization factors"/>
    <property type="match status" value="1"/>
</dbReference>
<dbReference type="STRING" id="660517.SAMN04487946_102286"/>
<gene>
    <name evidence="2" type="ORF">SAMN04487946_102286</name>
</gene>
<accession>A0A1H3EJI0</accession>
<dbReference type="OrthoDB" id="137725at2157"/>
<dbReference type="InterPro" id="IPR052944">
    <property type="entry name" value="Sporulation_related"/>
</dbReference>
<dbReference type="RefSeq" id="WP_089765784.1">
    <property type="nucleotide sequence ID" value="NZ_FNPB01000002.1"/>
</dbReference>
<sequence>MIDDALPLGRRSLVVLLFLGVVLSVAFWPSGGAIPGGDPQVDANVSERYRSIDSITATRSVVVDNNATTTRTVADVTLVPGTDRERVRFRDSGPSRYDRRISNGSVLWLYDSDRQNLTVIELSGSPTPVLPARVQRLVAAAGLTDAGGQPQEPTVAPLPAVPRGAQPRPNATDAYRVEYVETATVGDREAYVLSVAPASNRSDVGYRQRLWLDTERFYPLRTQTAWTENGTRRSVTTTYTNVTFDASVPADAFRPDVGPNVTINRPETPDTEWYRSVDRLSEATSITIPQPSIPPEFSLTYATRTTGRVQGVGLRYTADGRRLTVAKYNFTYALDESERDLVVDGRPATLDRGPTPSLSWSCAQYRYTVRGTGVEIDRLVEIGRSIGCSAA</sequence>
<dbReference type="AlphaFoldDB" id="A0A1H3EJI0"/>
<dbReference type="PANTHER" id="PTHR37507">
    <property type="entry name" value="SPORULATION PROTEIN YDCC"/>
    <property type="match status" value="1"/>
</dbReference>
<organism evidence="2 3">
    <name type="scientific">Halobellus clavatus</name>
    <dbReference type="NCBI Taxonomy" id="660517"/>
    <lineage>
        <taxon>Archaea</taxon>
        <taxon>Methanobacteriati</taxon>
        <taxon>Methanobacteriota</taxon>
        <taxon>Stenosarchaea group</taxon>
        <taxon>Halobacteria</taxon>
        <taxon>Halobacteriales</taxon>
        <taxon>Haloferacaceae</taxon>
        <taxon>Halobellus</taxon>
    </lineage>
</organism>
<dbReference type="PANTHER" id="PTHR37507:SF2">
    <property type="entry name" value="SPORULATION PROTEIN YDCC"/>
    <property type="match status" value="1"/>
</dbReference>
<evidence type="ECO:0000256" key="1">
    <source>
        <dbReference type="SAM" id="MobiDB-lite"/>
    </source>
</evidence>
<reference evidence="3" key="1">
    <citation type="submission" date="2016-10" db="EMBL/GenBank/DDBJ databases">
        <authorList>
            <person name="Varghese N."/>
            <person name="Submissions S."/>
        </authorList>
    </citation>
    <scope>NUCLEOTIDE SEQUENCE [LARGE SCALE GENOMIC DNA]</scope>
    <source>
        <strain evidence="3">CGMCC 1.10118</strain>
    </source>
</reference>
<evidence type="ECO:0000313" key="2">
    <source>
        <dbReference type="EMBL" id="SDX78079.1"/>
    </source>
</evidence>
<proteinExistence type="predicted"/>
<evidence type="ECO:0000313" key="3">
    <source>
        <dbReference type="Proteomes" id="UP000199170"/>
    </source>
</evidence>
<dbReference type="Gene3D" id="2.50.20.10">
    <property type="entry name" value="Lipoprotein localisation LolA/LolB/LppX"/>
    <property type="match status" value="1"/>
</dbReference>
<keyword evidence="2" id="KW-0449">Lipoprotein</keyword>
<dbReference type="Proteomes" id="UP000199170">
    <property type="component" value="Unassembled WGS sequence"/>
</dbReference>
<name>A0A1H3EJI0_9EURY</name>
<protein>
    <submittedName>
        <fullName evidence="2">Outer membrane lipoprotein-sorting protein</fullName>
    </submittedName>
</protein>
<dbReference type="InterPro" id="IPR029046">
    <property type="entry name" value="LolA/LolB/LppX"/>
</dbReference>